<reference evidence="2" key="1">
    <citation type="journal article" date="2012" name="PLoS ONE">
        <title>Gene sets for utilization of primary and secondary nutrition supplies in the distal gut of endangered iberian lynx.</title>
        <authorList>
            <person name="Alcaide M."/>
            <person name="Messina E."/>
            <person name="Richter M."/>
            <person name="Bargiela R."/>
            <person name="Peplies J."/>
            <person name="Huws S.A."/>
            <person name="Newbold C.J."/>
            <person name="Golyshin P.N."/>
            <person name="Simon M.A."/>
            <person name="Lopez G."/>
            <person name="Yakimov M.M."/>
            <person name="Ferrer M."/>
        </authorList>
    </citation>
    <scope>NUCLEOTIDE SEQUENCE</scope>
</reference>
<evidence type="ECO:0000313" key="2">
    <source>
        <dbReference type="EMBL" id="EJX04294.1"/>
    </source>
</evidence>
<evidence type="ECO:0000256" key="1">
    <source>
        <dbReference type="SAM" id="Phobius"/>
    </source>
</evidence>
<keyword evidence="1" id="KW-1133">Transmembrane helix</keyword>
<organism evidence="2">
    <name type="scientific">gut metagenome</name>
    <dbReference type="NCBI Taxonomy" id="749906"/>
    <lineage>
        <taxon>unclassified sequences</taxon>
        <taxon>metagenomes</taxon>
        <taxon>organismal metagenomes</taxon>
    </lineage>
</organism>
<keyword evidence="1" id="KW-0812">Transmembrane</keyword>
<feature type="transmembrane region" description="Helical" evidence="1">
    <location>
        <begin position="20"/>
        <end position="39"/>
    </location>
</feature>
<protein>
    <submittedName>
        <fullName evidence="2">Uncharacterized protein</fullName>
    </submittedName>
</protein>
<dbReference type="AlphaFoldDB" id="J9GBR7"/>
<name>J9GBR7_9ZZZZ</name>
<gene>
    <name evidence="2" type="ORF">EVA_07597</name>
</gene>
<accession>J9GBR7</accession>
<sequence>MATMLSAVVKLSVQGTLLLVKWMRICAMAMVSSVITARIGRYSRRGVFVTGSSSVFPVCLFLRRHQ</sequence>
<dbReference type="EMBL" id="AMCI01001859">
    <property type="protein sequence ID" value="EJX04294.1"/>
    <property type="molecule type" value="Genomic_DNA"/>
</dbReference>
<proteinExistence type="predicted"/>
<comment type="caution">
    <text evidence="2">The sequence shown here is derived from an EMBL/GenBank/DDBJ whole genome shotgun (WGS) entry which is preliminary data.</text>
</comment>
<keyword evidence="1" id="KW-0472">Membrane</keyword>